<dbReference type="SUPFAM" id="SSF48452">
    <property type="entry name" value="TPR-like"/>
    <property type="match status" value="2"/>
</dbReference>
<comment type="caution">
    <text evidence="3">The sequence shown here is derived from an EMBL/GenBank/DDBJ whole genome shotgun (WGS) entry which is preliminary data.</text>
</comment>
<dbReference type="Pfam" id="PF12770">
    <property type="entry name" value="CHAT"/>
    <property type="match status" value="1"/>
</dbReference>
<feature type="domain" description="CHAT" evidence="2">
    <location>
        <begin position="114"/>
        <end position="372"/>
    </location>
</feature>
<dbReference type="Pfam" id="PF13424">
    <property type="entry name" value="TPR_12"/>
    <property type="match status" value="3"/>
</dbReference>
<dbReference type="PANTHER" id="PTHR47691:SF3">
    <property type="entry name" value="HTH-TYPE TRANSCRIPTIONAL REGULATOR RV0890C-RELATED"/>
    <property type="match status" value="1"/>
</dbReference>
<keyword evidence="1" id="KW-0802">TPR repeat</keyword>
<dbReference type="SMART" id="SM00028">
    <property type="entry name" value="TPR"/>
    <property type="match status" value="7"/>
</dbReference>
<dbReference type="InterPro" id="IPR011990">
    <property type="entry name" value="TPR-like_helical_dom_sf"/>
</dbReference>
<dbReference type="Pfam" id="PF13374">
    <property type="entry name" value="TPR_10"/>
    <property type="match status" value="1"/>
</dbReference>
<proteinExistence type="predicted"/>
<dbReference type="InterPro" id="IPR019734">
    <property type="entry name" value="TPR_rpt"/>
</dbReference>
<protein>
    <submittedName>
        <fullName evidence="3">Tetratricopeptide repeat protein</fullName>
    </submittedName>
</protein>
<dbReference type="InterPro" id="IPR024983">
    <property type="entry name" value="CHAT_dom"/>
</dbReference>
<dbReference type="RefSeq" id="WP_201883246.1">
    <property type="nucleotide sequence ID" value="NZ_JAERRF010000056.1"/>
</dbReference>
<evidence type="ECO:0000313" key="4">
    <source>
        <dbReference type="Proteomes" id="UP000634229"/>
    </source>
</evidence>
<feature type="repeat" description="TPR" evidence="1">
    <location>
        <begin position="1105"/>
        <end position="1138"/>
    </location>
</feature>
<dbReference type="InterPro" id="IPR027417">
    <property type="entry name" value="P-loop_NTPase"/>
</dbReference>
<evidence type="ECO:0000259" key="2">
    <source>
        <dbReference type="Pfam" id="PF12770"/>
    </source>
</evidence>
<dbReference type="PANTHER" id="PTHR47691">
    <property type="entry name" value="REGULATOR-RELATED"/>
    <property type="match status" value="1"/>
</dbReference>
<keyword evidence="4" id="KW-1185">Reference proteome</keyword>
<dbReference type="EMBL" id="JAERRF010000056">
    <property type="protein sequence ID" value="MBL1102653.1"/>
    <property type="molecule type" value="Genomic_DNA"/>
</dbReference>
<dbReference type="Gene3D" id="1.25.40.10">
    <property type="entry name" value="Tetratricopeptide repeat domain"/>
    <property type="match status" value="1"/>
</dbReference>
<evidence type="ECO:0000313" key="3">
    <source>
        <dbReference type="EMBL" id="MBL1102653.1"/>
    </source>
</evidence>
<name>A0ABS1NRC0_9ACTN</name>
<reference evidence="3 4" key="1">
    <citation type="submission" date="2021-01" db="EMBL/GenBank/DDBJ databases">
        <title>WGS of actinomycetes isolated from Thailand.</title>
        <authorList>
            <person name="Thawai C."/>
        </authorList>
    </citation>
    <scope>NUCLEOTIDE SEQUENCE [LARGE SCALE GENOMIC DNA]</scope>
    <source>
        <strain evidence="3 4">CA1R205</strain>
    </source>
</reference>
<feature type="repeat" description="TPR" evidence="1">
    <location>
        <begin position="945"/>
        <end position="978"/>
    </location>
</feature>
<accession>A0ABS1NRC0</accession>
<gene>
    <name evidence="3" type="ORF">JK363_39955</name>
</gene>
<evidence type="ECO:0000256" key="1">
    <source>
        <dbReference type="PROSITE-ProRule" id="PRU00339"/>
    </source>
</evidence>
<dbReference type="SUPFAM" id="SSF52540">
    <property type="entry name" value="P-loop containing nucleoside triphosphate hydrolases"/>
    <property type="match status" value="1"/>
</dbReference>
<dbReference type="PROSITE" id="PS50005">
    <property type="entry name" value="TPR"/>
    <property type="match status" value="2"/>
</dbReference>
<organism evidence="3 4">
    <name type="scientific">Streptomyces coffeae</name>
    <dbReference type="NCBI Taxonomy" id="621382"/>
    <lineage>
        <taxon>Bacteria</taxon>
        <taxon>Bacillati</taxon>
        <taxon>Actinomycetota</taxon>
        <taxon>Actinomycetes</taxon>
        <taxon>Kitasatosporales</taxon>
        <taxon>Streptomycetaceae</taxon>
        <taxon>Streptomyces</taxon>
    </lineage>
</organism>
<sequence>MAERLTERLLMDLLPDGQVSLQSWPSGEYPSAVGGLAPLAWPLTDAELAELRWYLEEYLQVPFGVYGERGPQTAARLPAWGAQIFGAAFPTGSAREAWVRARARAEARGGGPVEIVVRSASADLLGLPWELMADPDRPAPLVLEGAAITRSLPAADLRQVFGVDGSRLRVLMVISRPQGTADVSYRMIARPLLQRLEAVRGRVELVVLRPPTLEKLEQVLRAAQEAGEPFQIVHFDGHGEFGRPSSQAGGTGWGQTASQVDGRQGMLAFEDRAGGTDRVAADRVARVLAVARVPVVVLNACQSATVGSRVEAAVATRLLQEGTAAVVAMAYSVYTVAAAEFMTAFYERLFAGDRLVEAVAAGRYRLAMADQRPSCKGPLPLADWMVPVLYARGDVRFPGLHTARGDQEPVGDLLDRMRRRVAGADRARDAAAASDDGLPIGVGEFVGRDAPLYLLDVAVRRQRVVVLHGPGGTGKTELAKTFGRWYRDTGAVDGPSWVIWHSFEPGAASFGVDGVTDAIGQRVCGDRFAGLDRDERRSVTEELLATKRLLLIWDNFESVHTMPDPHQATPPLDEEERTELRQFLRRIAAGGRSTVVITSRTTEDWLGGPDAVGRVAIGGLEPEEANEYAEQLLAPYPNARRRRESVAFGELMQWLDGHPLSMRLTLPYLQTTSAQKLLAGLQGTAPLPTGGAGDGGRTGSLSACVAYSFTHLHPDDQKALSVLGLIHDVTSVWVLAVFSAMPGVPEQYRNRTADQWAAVLDRAAGVGLLTPLGAGIYRIHPALPAYLAPGAEPTATLHALLEAHATFCLVLAQQMNEGQDAESTLAIIDHKRHTLGSLLGYALEHRLWFSASGIIALLIMYWDARGLAGEARVWLDRALTIVDPPEGTASLDSDPAAVLWLSLTSAEGVRLSQAGRLEQSERAHRTVLRVLEQQPATPAVQGDLSAVYLNLGNVARKRRDLGQAEDWYRKALALQKSLGDSHGTAATYHQLARVTQDRGELDQAEDWYHKSLGLGRKLGNRAASARCYYGLGIVARMRGDLGQAEDWYHKSLALQKSLDDRPSLAHTYQGLAMVARLRGEPDLAEEWYRQSLLIYEELDDRHGRATTYHQLGILDQDRGELDRAEDWYHKTLDLQESLDNRRGLADDYHQLGILDQDRGELDRAEDWYHKTLAVRESLDDHPGLALTYAQLGLLAEERGQPAEALRWAVSCVALFDQVPHPLTGTGPEQLKRMARDLGTDTLAQVWTEVTGQQLPALVREYLCADPPADA</sequence>
<dbReference type="Gene3D" id="3.40.50.300">
    <property type="entry name" value="P-loop containing nucleotide triphosphate hydrolases"/>
    <property type="match status" value="1"/>
</dbReference>
<dbReference type="Proteomes" id="UP000634229">
    <property type="component" value="Unassembled WGS sequence"/>
</dbReference>